<accession>A0A7E4VVE0</accession>
<feature type="compositionally biased region" description="Basic and acidic residues" evidence="6">
    <location>
        <begin position="156"/>
        <end position="171"/>
    </location>
</feature>
<evidence type="ECO:0000256" key="6">
    <source>
        <dbReference type="SAM" id="MobiDB-lite"/>
    </source>
</evidence>
<comment type="similarity">
    <text evidence="2">Belongs to the TMEM200 family.</text>
</comment>
<comment type="subcellular location">
    <subcellularLocation>
        <location evidence="1">Membrane</location>
        <topology evidence="1">Multi-pass membrane protein</topology>
    </subcellularLocation>
</comment>
<dbReference type="WBParaSite" id="Pan_g3926.t2">
    <property type="protein sequence ID" value="Pan_g3926.t2"/>
    <property type="gene ID" value="Pan_g3926"/>
</dbReference>
<sequence length="278" mass="30589">MATNPGMLEGLTDPTTGEDGNPTELTMRQRERQRKRRKAGIKRANAVFLKSYYSRNKQTLVAACKSVLFAVIFIAIGLTMTVLGYFNFELATHLVYNETLNADVPQINDMERIAYKGMQYVGPILMGFGCFALIIACVMTLESRDKHAQVIQQESNDYRKTNGDRKPEGETTKTSLLSPFEEENSIESPKAPLTNGGGTISNGNVTRHKSKSIEDPHPHHFDPHAASVEKSTAPIELSAQKFLNINTRRPKGPAPIAQADSLVDLAVSVPSTLDLIDA</sequence>
<dbReference type="PANTHER" id="PTHR31815">
    <property type="entry name" value="AGAP005329-PA"/>
    <property type="match status" value="1"/>
</dbReference>
<keyword evidence="8" id="KW-1185">Reference proteome</keyword>
<dbReference type="PANTHER" id="PTHR31815:SF1">
    <property type="entry name" value="TRANSMEMBRANE PROTEIN 200C"/>
    <property type="match status" value="1"/>
</dbReference>
<reference evidence="9" key="2">
    <citation type="submission" date="2020-10" db="UniProtKB">
        <authorList>
            <consortium name="WormBaseParasite"/>
        </authorList>
    </citation>
    <scope>IDENTIFICATION</scope>
</reference>
<keyword evidence="5 7" id="KW-0472">Membrane</keyword>
<feature type="compositionally biased region" description="Basic and acidic residues" evidence="6">
    <location>
        <begin position="211"/>
        <end position="223"/>
    </location>
</feature>
<name>A0A7E4VVE0_PANRE</name>
<reference evidence="8" key="1">
    <citation type="journal article" date="2013" name="Genetics">
        <title>The draft genome and transcriptome of Panagrellus redivivus are shaped by the harsh demands of a free-living lifestyle.</title>
        <authorList>
            <person name="Srinivasan J."/>
            <person name="Dillman A.R."/>
            <person name="Macchietto M.G."/>
            <person name="Heikkinen L."/>
            <person name="Lakso M."/>
            <person name="Fracchia K.M."/>
            <person name="Antoshechkin I."/>
            <person name="Mortazavi A."/>
            <person name="Wong G."/>
            <person name="Sternberg P.W."/>
        </authorList>
    </citation>
    <scope>NUCLEOTIDE SEQUENCE [LARGE SCALE GENOMIC DNA]</scope>
    <source>
        <strain evidence="8">MT8872</strain>
    </source>
</reference>
<evidence type="ECO:0000256" key="5">
    <source>
        <dbReference type="ARBA" id="ARBA00023136"/>
    </source>
</evidence>
<proteinExistence type="inferred from homology"/>
<dbReference type="Pfam" id="PF10177">
    <property type="entry name" value="DUF2371"/>
    <property type="match status" value="1"/>
</dbReference>
<evidence type="ECO:0000313" key="8">
    <source>
        <dbReference type="Proteomes" id="UP000492821"/>
    </source>
</evidence>
<feature type="transmembrane region" description="Helical" evidence="7">
    <location>
        <begin position="60"/>
        <end position="86"/>
    </location>
</feature>
<evidence type="ECO:0000256" key="3">
    <source>
        <dbReference type="ARBA" id="ARBA00022692"/>
    </source>
</evidence>
<feature type="region of interest" description="Disordered" evidence="6">
    <location>
        <begin position="1"/>
        <end position="38"/>
    </location>
</feature>
<evidence type="ECO:0000256" key="7">
    <source>
        <dbReference type="SAM" id="Phobius"/>
    </source>
</evidence>
<feature type="transmembrane region" description="Helical" evidence="7">
    <location>
        <begin position="120"/>
        <end position="141"/>
    </location>
</feature>
<dbReference type="InterPro" id="IPR018787">
    <property type="entry name" value="DUF2371_TMEM200"/>
</dbReference>
<evidence type="ECO:0000256" key="4">
    <source>
        <dbReference type="ARBA" id="ARBA00022989"/>
    </source>
</evidence>
<dbReference type="Proteomes" id="UP000492821">
    <property type="component" value="Unassembled WGS sequence"/>
</dbReference>
<dbReference type="GO" id="GO:0016020">
    <property type="term" value="C:membrane"/>
    <property type="evidence" value="ECO:0007669"/>
    <property type="project" value="UniProtKB-SubCell"/>
</dbReference>
<evidence type="ECO:0000256" key="2">
    <source>
        <dbReference type="ARBA" id="ARBA00005308"/>
    </source>
</evidence>
<protein>
    <submittedName>
        <fullName evidence="9">Transmembrane protein 200B</fullName>
    </submittedName>
</protein>
<keyword evidence="4 7" id="KW-1133">Transmembrane helix</keyword>
<dbReference type="AlphaFoldDB" id="A0A7E4VVE0"/>
<feature type="region of interest" description="Disordered" evidence="6">
    <location>
        <begin position="154"/>
        <end position="230"/>
    </location>
</feature>
<keyword evidence="3 7" id="KW-0812">Transmembrane</keyword>
<organism evidence="8 9">
    <name type="scientific">Panagrellus redivivus</name>
    <name type="common">Microworm</name>
    <dbReference type="NCBI Taxonomy" id="6233"/>
    <lineage>
        <taxon>Eukaryota</taxon>
        <taxon>Metazoa</taxon>
        <taxon>Ecdysozoa</taxon>
        <taxon>Nematoda</taxon>
        <taxon>Chromadorea</taxon>
        <taxon>Rhabditida</taxon>
        <taxon>Tylenchina</taxon>
        <taxon>Panagrolaimomorpha</taxon>
        <taxon>Panagrolaimoidea</taxon>
        <taxon>Panagrolaimidae</taxon>
        <taxon>Panagrellus</taxon>
    </lineage>
</organism>
<evidence type="ECO:0000313" key="9">
    <source>
        <dbReference type="WBParaSite" id="Pan_g3926.t2"/>
    </source>
</evidence>
<evidence type="ECO:0000256" key="1">
    <source>
        <dbReference type="ARBA" id="ARBA00004141"/>
    </source>
</evidence>